<dbReference type="EMBL" id="CP139558">
    <property type="protein sequence ID" value="WPU93679.1"/>
    <property type="molecule type" value="Genomic_DNA"/>
</dbReference>
<sequence length="280" mass="30516">MNSNKVWFITGGNKGIGAAIVKEALGNGYNVIAAARNIDSAKETLGHHPNLLIVKLDITNNEDVNNAVKAALDRFGRIDVLINNAGYGLLGYFEEMSETSIRKQIETNLFGTMKISRAILPVMRKQGSGFVVVVSSTSGIKAVAGSSVYSASKFALEGWVEGMNIDMKSFGIGFMLLEPGAFRTDFANENASMQLPDLEVEGYSEARENLAQIFHTMNGNQAGDPAKLARGLVKVVKSENPPLRLLISKGAIPAVETYYKTRFAEFEHWKEVSVDSDFDK</sequence>
<evidence type="ECO:0000313" key="4">
    <source>
        <dbReference type="EMBL" id="WPU93679.1"/>
    </source>
</evidence>
<dbReference type="SUPFAM" id="SSF51735">
    <property type="entry name" value="NAD(P)-binding Rossmann-fold domains"/>
    <property type="match status" value="1"/>
</dbReference>
<protein>
    <submittedName>
        <fullName evidence="4">SDR family NAD(P)-dependent oxidoreductase</fullName>
    </submittedName>
</protein>
<evidence type="ECO:0000256" key="1">
    <source>
        <dbReference type="ARBA" id="ARBA00006484"/>
    </source>
</evidence>
<dbReference type="PRINTS" id="PR00081">
    <property type="entry name" value="GDHRDH"/>
</dbReference>
<dbReference type="PRINTS" id="PR00080">
    <property type="entry name" value="SDRFAMILY"/>
</dbReference>
<dbReference type="Proteomes" id="UP001324380">
    <property type="component" value="Chromosome"/>
</dbReference>
<evidence type="ECO:0000256" key="2">
    <source>
        <dbReference type="ARBA" id="ARBA00023002"/>
    </source>
</evidence>
<name>A0ABZ0TPM0_9SPHI</name>
<dbReference type="InterPro" id="IPR002347">
    <property type="entry name" value="SDR_fam"/>
</dbReference>
<dbReference type="RefSeq" id="WP_321562813.1">
    <property type="nucleotide sequence ID" value="NZ_CP139558.1"/>
</dbReference>
<dbReference type="InterPro" id="IPR036291">
    <property type="entry name" value="NAD(P)-bd_dom_sf"/>
</dbReference>
<evidence type="ECO:0000256" key="3">
    <source>
        <dbReference type="RuleBase" id="RU000363"/>
    </source>
</evidence>
<dbReference type="CDD" id="cd05374">
    <property type="entry name" value="17beta-HSD-like_SDR_c"/>
    <property type="match status" value="1"/>
</dbReference>
<gene>
    <name evidence="4" type="ORF">SNE25_30645</name>
</gene>
<reference evidence="4 5" key="1">
    <citation type="submission" date="2023-11" db="EMBL/GenBank/DDBJ databases">
        <title>Analysis of the Genomes of Mucilaginibacter gossypii cycad 4 and M. sabulilitoris SNA2: microbes with the potential for plant growth promotion.</title>
        <authorList>
            <person name="Hirsch A.M."/>
            <person name="Humm E."/>
            <person name="Rubbi M."/>
            <person name="Del Vecchio G."/>
            <person name="Ha S.M."/>
            <person name="Pellegrini M."/>
            <person name="Gunsalus R.P."/>
        </authorList>
    </citation>
    <scope>NUCLEOTIDE SEQUENCE [LARGE SCALE GENOMIC DNA]</scope>
    <source>
        <strain evidence="4 5">SNA2</strain>
    </source>
</reference>
<accession>A0ABZ0TPM0</accession>
<dbReference type="PANTHER" id="PTHR43976:SF16">
    <property type="entry name" value="SHORT-CHAIN DEHYDROGENASE_REDUCTASE FAMILY PROTEIN"/>
    <property type="match status" value="1"/>
</dbReference>
<dbReference type="Gene3D" id="3.40.50.720">
    <property type="entry name" value="NAD(P)-binding Rossmann-like Domain"/>
    <property type="match status" value="1"/>
</dbReference>
<comment type="similarity">
    <text evidence="1 3">Belongs to the short-chain dehydrogenases/reductases (SDR) family.</text>
</comment>
<evidence type="ECO:0000313" key="5">
    <source>
        <dbReference type="Proteomes" id="UP001324380"/>
    </source>
</evidence>
<dbReference type="InterPro" id="IPR051911">
    <property type="entry name" value="SDR_oxidoreductase"/>
</dbReference>
<organism evidence="4 5">
    <name type="scientific">Mucilaginibacter sabulilitoris</name>
    <dbReference type="NCBI Taxonomy" id="1173583"/>
    <lineage>
        <taxon>Bacteria</taxon>
        <taxon>Pseudomonadati</taxon>
        <taxon>Bacteroidota</taxon>
        <taxon>Sphingobacteriia</taxon>
        <taxon>Sphingobacteriales</taxon>
        <taxon>Sphingobacteriaceae</taxon>
        <taxon>Mucilaginibacter</taxon>
    </lineage>
</organism>
<proteinExistence type="inferred from homology"/>
<keyword evidence="2" id="KW-0560">Oxidoreductase</keyword>
<keyword evidence="5" id="KW-1185">Reference proteome</keyword>
<dbReference type="PANTHER" id="PTHR43976">
    <property type="entry name" value="SHORT CHAIN DEHYDROGENASE"/>
    <property type="match status" value="1"/>
</dbReference>
<dbReference type="Pfam" id="PF00106">
    <property type="entry name" value="adh_short"/>
    <property type="match status" value="1"/>
</dbReference>